<dbReference type="AlphaFoldDB" id="A0A410H4C4"/>
<feature type="transmembrane region" description="Helical" evidence="1">
    <location>
        <begin position="255"/>
        <end position="277"/>
    </location>
</feature>
<keyword evidence="1" id="KW-0472">Membrane</keyword>
<feature type="transmembrane region" description="Helical" evidence="1">
    <location>
        <begin position="193"/>
        <end position="214"/>
    </location>
</feature>
<feature type="transmembrane region" description="Helical" evidence="1">
    <location>
        <begin position="35"/>
        <end position="53"/>
    </location>
</feature>
<keyword evidence="1" id="KW-1133">Transmembrane helix</keyword>
<feature type="transmembrane region" description="Helical" evidence="1">
    <location>
        <begin position="322"/>
        <end position="344"/>
    </location>
</feature>
<evidence type="ECO:0000256" key="1">
    <source>
        <dbReference type="SAM" id="Phobius"/>
    </source>
</evidence>
<dbReference type="EMBL" id="CP035033">
    <property type="protein sequence ID" value="QAB15785.1"/>
    <property type="molecule type" value="Genomic_DNA"/>
</dbReference>
<feature type="transmembrane region" description="Helical" evidence="1">
    <location>
        <begin position="289"/>
        <end position="310"/>
    </location>
</feature>
<keyword evidence="3" id="KW-1185">Reference proteome</keyword>
<proteinExistence type="predicted"/>
<reference evidence="2 3" key="1">
    <citation type="journal article" date="2018" name="Environ. Microbiol.">
        <title>Genomes of ubiquitous marine and hypersaline Hydrogenovibrio, Thiomicrorhabdus and Thiomicrospira spp. encode a diversity of mechanisms to sustain chemolithoautotrophy in heterogeneous environments.</title>
        <authorList>
            <person name="Scott K.M."/>
            <person name="Williams J."/>
            <person name="Porter C.M.B."/>
            <person name="Russel S."/>
            <person name="Harmer T.L."/>
            <person name="Paul J.H."/>
            <person name="Antonen K.M."/>
            <person name="Bridges M.K."/>
            <person name="Camper G.J."/>
            <person name="Campla C.K."/>
            <person name="Casella L.G."/>
            <person name="Chase E."/>
            <person name="Conrad J.W."/>
            <person name="Cruz M.C."/>
            <person name="Dunlap D.S."/>
            <person name="Duran L."/>
            <person name="Fahsbender E.M."/>
            <person name="Goldsmith D.B."/>
            <person name="Keeley R.F."/>
            <person name="Kondoff M.R."/>
            <person name="Kussy B.I."/>
            <person name="Lane M.K."/>
            <person name="Lawler S."/>
            <person name="Leigh B.A."/>
            <person name="Lewis C."/>
            <person name="Lostal L.M."/>
            <person name="Marking D."/>
            <person name="Mancera P.A."/>
            <person name="McClenthan E.C."/>
            <person name="McIntyre E.A."/>
            <person name="Mine J.A."/>
            <person name="Modi S."/>
            <person name="Moore B.D."/>
            <person name="Morgan W.A."/>
            <person name="Nelson K.M."/>
            <person name="Nguyen K.N."/>
            <person name="Ogburn N."/>
            <person name="Parrino D.G."/>
            <person name="Pedapudi A.D."/>
            <person name="Pelham R.P."/>
            <person name="Preece A.M."/>
            <person name="Rampersad E.A."/>
            <person name="Richardson J.C."/>
            <person name="Rodgers C.M."/>
            <person name="Schaffer B.L."/>
            <person name="Sheridan N.E."/>
            <person name="Solone M.R."/>
            <person name="Staley Z.R."/>
            <person name="Tabuchi M."/>
            <person name="Waide R.J."/>
            <person name="Wanjugi P.W."/>
            <person name="Young S."/>
            <person name="Clum A."/>
            <person name="Daum C."/>
            <person name="Huntemann M."/>
            <person name="Ivanova N."/>
            <person name="Kyrpides N."/>
            <person name="Mikhailova N."/>
            <person name="Palaniappan K."/>
            <person name="Pillay M."/>
            <person name="Reddy T.B.K."/>
            <person name="Shapiro N."/>
            <person name="Stamatis D."/>
            <person name="Varghese N."/>
            <person name="Woyke T."/>
            <person name="Boden R."/>
            <person name="Freyermuth S.K."/>
            <person name="Kerfeld C.A."/>
        </authorList>
    </citation>
    <scope>NUCLEOTIDE SEQUENCE [LARGE SCALE GENOMIC DNA]</scope>
    <source>
        <strain evidence="2 3">JR-2</strain>
    </source>
</reference>
<dbReference type="KEGG" id="htr:EPV75_08935"/>
<feature type="transmembrane region" description="Helical" evidence="1">
    <location>
        <begin position="221"/>
        <end position="249"/>
    </location>
</feature>
<dbReference type="Proteomes" id="UP000285478">
    <property type="component" value="Chromosome"/>
</dbReference>
<sequence length="397" mass="45027">MKISNLYFLNFFIAFVLFSAPVISSLYNFSPGQNWYLIKDLAVVVMLLFALSISTQALNANILYLLIPVLIVSAYGVLFSDSNLFLQVASLRQFLVPFEFVLIGYLVVRSQCDYLRLSYATLLVVFVILIFGFFERFTYFWQLVPVEAFFTAKNIPVFVTGYPVFWIEPISLLGFRPFDAGVPRMVSTVFDPINLGAIFVFAYTLLLFEGKAFFSSFFRKIYLVGLLVGIFLTFSKGAWLQLILTVFIFNTRVPLPWKIFVVLACSPFVYAFVLYHAGFEAHLIGFVEIFHHLTILGGGLGSFGNYTAMFSNSTVTGVGDSYWAAVMGQFGFLGFIIWFLTFLWIIARLGLTHYLSWLLMSQLLVSALSENAFNFMSVFLLMIFVGGFLRLKDKKAV</sequence>
<keyword evidence="1" id="KW-0812">Transmembrane</keyword>
<feature type="transmembrane region" description="Helical" evidence="1">
    <location>
        <begin position="375"/>
        <end position="391"/>
    </location>
</feature>
<protein>
    <recommendedName>
        <fullName evidence="4">O-antigen ligase domain-containing protein</fullName>
    </recommendedName>
</protein>
<evidence type="ECO:0008006" key="4">
    <source>
        <dbReference type="Google" id="ProtNLM"/>
    </source>
</evidence>
<accession>A0A410H4C4</accession>
<feature type="transmembrane region" description="Helical" evidence="1">
    <location>
        <begin position="60"/>
        <end position="78"/>
    </location>
</feature>
<evidence type="ECO:0000313" key="2">
    <source>
        <dbReference type="EMBL" id="QAB15785.1"/>
    </source>
</evidence>
<gene>
    <name evidence="2" type="ORF">EPV75_08935</name>
</gene>
<feature type="transmembrane region" description="Helical" evidence="1">
    <location>
        <begin position="114"/>
        <end position="134"/>
    </location>
</feature>
<name>A0A410H4C4_9GAMM</name>
<feature type="transmembrane region" description="Helical" evidence="1">
    <location>
        <begin position="84"/>
        <end position="107"/>
    </location>
</feature>
<evidence type="ECO:0000313" key="3">
    <source>
        <dbReference type="Proteomes" id="UP000285478"/>
    </source>
</evidence>
<organism evidence="2 3">
    <name type="scientific">Hydrogenovibrio thermophilus</name>
    <dbReference type="NCBI Taxonomy" id="265883"/>
    <lineage>
        <taxon>Bacteria</taxon>
        <taxon>Pseudomonadati</taxon>
        <taxon>Pseudomonadota</taxon>
        <taxon>Gammaproteobacteria</taxon>
        <taxon>Thiotrichales</taxon>
        <taxon>Piscirickettsiaceae</taxon>
        <taxon>Hydrogenovibrio</taxon>
    </lineage>
</organism>
<feature type="transmembrane region" description="Helical" evidence="1">
    <location>
        <begin position="7"/>
        <end position="29"/>
    </location>
</feature>
<dbReference type="RefSeq" id="WP_128385149.1">
    <property type="nucleotide sequence ID" value="NZ_CP035033.1"/>
</dbReference>